<organism evidence="2 3">
    <name type="scientific">Aeromicrobium terrae</name>
    <dbReference type="NCBI Taxonomy" id="2498846"/>
    <lineage>
        <taxon>Bacteria</taxon>
        <taxon>Bacillati</taxon>
        <taxon>Actinomycetota</taxon>
        <taxon>Actinomycetes</taxon>
        <taxon>Propionibacteriales</taxon>
        <taxon>Nocardioidaceae</taxon>
        <taxon>Aeromicrobium</taxon>
    </lineage>
</organism>
<name>A0A5C8NHS7_9ACTN</name>
<evidence type="ECO:0000313" key="2">
    <source>
        <dbReference type="EMBL" id="TXL60868.1"/>
    </source>
</evidence>
<sequence>MTFTERAASVVKAGFGAASHLRSARIFHPDGALFTGTLRLSDAASPAAAALGAPGSWPVTVRASKALGTPGEWADIHGIAVRVNHDVGLVDLLFATVGSRVPFVLAPSRGWGTQPYSTLLPYQTDKHHVVLRLDAAEPDRATAGDLDSIRSAVATGPLLFVVSERTILGSWRPIGQLALEERTEAQVAFDPVVNQHPRLAYPDALARFRSWAYSGSRQGRDADTGDVVTTAGRDSGGA</sequence>
<dbReference type="Gene3D" id="2.40.180.10">
    <property type="entry name" value="Catalase core domain"/>
    <property type="match status" value="1"/>
</dbReference>
<comment type="caution">
    <text evidence="2">The sequence shown here is derived from an EMBL/GenBank/DDBJ whole genome shotgun (WGS) entry which is preliminary data.</text>
</comment>
<dbReference type="OrthoDB" id="3368165at2"/>
<accession>A0A5C8NHS7</accession>
<reference evidence="2 3" key="1">
    <citation type="submission" date="2019-06" db="EMBL/GenBank/DDBJ databases">
        <title>Aeromicrobium sp. nov., isolated from a maize field.</title>
        <authorList>
            <person name="Lin S.-Y."/>
            <person name="Tsai C.-F."/>
            <person name="Young C.-C."/>
        </authorList>
    </citation>
    <scope>NUCLEOTIDE SEQUENCE [LARGE SCALE GENOMIC DNA]</scope>
    <source>
        <strain evidence="2 3">CC-CFT486</strain>
    </source>
</reference>
<dbReference type="InterPro" id="IPR020835">
    <property type="entry name" value="Catalase_sf"/>
</dbReference>
<evidence type="ECO:0000256" key="1">
    <source>
        <dbReference type="SAM" id="MobiDB-lite"/>
    </source>
</evidence>
<proteinExistence type="predicted"/>
<dbReference type="EMBL" id="VDUX01000004">
    <property type="protein sequence ID" value="TXL60868.1"/>
    <property type="molecule type" value="Genomic_DNA"/>
</dbReference>
<dbReference type="Proteomes" id="UP000321571">
    <property type="component" value="Unassembled WGS sequence"/>
</dbReference>
<dbReference type="SUPFAM" id="SSF56634">
    <property type="entry name" value="Heme-dependent catalase-like"/>
    <property type="match status" value="1"/>
</dbReference>
<evidence type="ECO:0000313" key="3">
    <source>
        <dbReference type="Proteomes" id="UP000321571"/>
    </source>
</evidence>
<protein>
    <recommendedName>
        <fullName evidence="4">Phosphodiesterase</fullName>
    </recommendedName>
</protein>
<dbReference type="AlphaFoldDB" id="A0A5C8NHS7"/>
<keyword evidence="3" id="KW-1185">Reference proteome</keyword>
<dbReference type="RefSeq" id="WP_147686535.1">
    <property type="nucleotide sequence ID" value="NZ_VDUX01000004.1"/>
</dbReference>
<dbReference type="GO" id="GO:0020037">
    <property type="term" value="F:heme binding"/>
    <property type="evidence" value="ECO:0007669"/>
    <property type="project" value="InterPro"/>
</dbReference>
<feature type="region of interest" description="Disordered" evidence="1">
    <location>
        <begin position="216"/>
        <end position="238"/>
    </location>
</feature>
<evidence type="ECO:0008006" key="4">
    <source>
        <dbReference type="Google" id="ProtNLM"/>
    </source>
</evidence>
<gene>
    <name evidence="2" type="ORF">FHP06_10630</name>
</gene>